<dbReference type="EMBL" id="CP159837">
    <property type="protein sequence ID" value="XCM35598.1"/>
    <property type="molecule type" value="Genomic_DNA"/>
</dbReference>
<organism evidence="4">
    <name type="scientific">Planktothricoides raciborskii GIHE-MW2</name>
    <dbReference type="NCBI Taxonomy" id="2792601"/>
    <lineage>
        <taxon>Bacteria</taxon>
        <taxon>Bacillati</taxon>
        <taxon>Cyanobacteriota</taxon>
        <taxon>Cyanophyceae</taxon>
        <taxon>Oscillatoriophycideae</taxon>
        <taxon>Oscillatoriales</taxon>
        <taxon>Oscillatoriaceae</taxon>
        <taxon>Planktothricoides</taxon>
    </lineage>
</organism>
<dbReference type="InterPro" id="IPR027417">
    <property type="entry name" value="P-loop_NTPase"/>
</dbReference>
<protein>
    <submittedName>
        <fullName evidence="4">GTPase</fullName>
    </submittedName>
</protein>
<dbReference type="SUPFAM" id="SSF52540">
    <property type="entry name" value="P-loop containing nucleoside triphosphate hydrolases"/>
    <property type="match status" value="1"/>
</dbReference>
<proteinExistence type="predicted"/>
<dbReference type="RefSeq" id="WP_354634938.1">
    <property type="nucleotide sequence ID" value="NZ_CP159837.1"/>
</dbReference>
<dbReference type="GO" id="GO:0005737">
    <property type="term" value="C:cytoplasm"/>
    <property type="evidence" value="ECO:0007669"/>
    <property type="project" value="TreeGrafter"/>
</dbReference>
<dbReference type="Pfam" id="PF04548">
    <property type="entry name" value="AIG1"/>
    <property type="match status" value="1"/>
</dbReference>
<dbReference type="PANTHER" id="PTHR42714">
    <property type="entry name" value="TRNA MODIFICATION GTPASE GTPBP3"/>
    <property type="match status" value="1"/>
</dbReference>
<dbReference type="GO" id="GO:0005525">
    <property type="term" value="F:GTP binding"/>
    <property type="evidence" value="ECO:0007669"/>
    <property type="project" value="UniProtKB-KW"/>
</dbReference>
<reference evidence="4" key="1">
    <citation type="submission" date="2024-07" db="EMBL/GenBank/DDBJ databases">
        <authorList>
            <person name="Kim Y.J."/>
            <person name="Jeong J.Y."/>
        </authorList>
    </citation>
    <scope>NUCLEOTIDE SEQUENCE</scope>
    <source>
        <strain evidence="4">GIHE-MW2</strain>
    </source>
</reference>
<dbReference type="InterPro" id="IPR006703">
    <property type="entry name" value="G_AIG1"/>
</dbReference>
<evidence type="ECO:0000256" key="1">
    <source>
        <dbReference type="ARBA" id="ARBA00022741"/>
    </source>
</evidence>
<dbReference type="AlphaFoldDB" id="A0AAU8J8X7"/>
<name>A0AAU8J8X7_9CYAN</name>
<dbReference type="Gene3D" id="3.40.50.300">
    <property type="entry name" value="P-loop containing nucleotide triphosphate hydrolases"/>
    <property type="match status" value="1"/>
</dbReference>
<dbReference type="InterPro" id="IPR005225">
    <property type="entry name" value="Small_GTP-bd"/>
</dbReference>
<keyword evidence="1" id="KW-0547">Nucleotide-binding</keyword>
<dbReference type="GO" id="GO:0030488">
    <property type="term" value="P:tRNA methylation"/>
    <property type="evidence" value="ECO:0007669"/>
    <property type="project" value="TreeGrafter"/>
</dbReference>
<feature type="domain" description="AIG1-type G" evidence="3">
    <location>
        <begin position="45"/>
        <end position="193"/>
    </location>
</feature>
<dbReference type="GO" id="GO:0002098">
    <property type="term" value="P:tRNA wobble uridine modification"/>
    <property type="evidence" value="ECO:0007669"/>
    <property type="project" value="TreeGrafter"/>
</dbReference>
<accession>A0AAU8J8X7</accession>
<dbReference type="NCBIfam" id="TIGR00231">
    <property type="entry name" value="small_GTP"/>
    <property type="match status" value="1"/>
</dbReference>
<evidence type="ECO:0000259" key="3">
    <source>
        <dbReference type="Pfam" id="PF04548"/>
    </source>
</evidence>
<evidence type="ECO:0000313" key="4">
    <source>
        <dbReference type="EMBL" id="XCM35598.1"/>
    </source>
</evidence>
<evidence type="ECO:0000256" key="2">
    <source>
        <dbReference type="ARBA" id="ARBA00023134"/>
    </source>
</evidence>
<dbReference type="PANTHER" id="PTHR42714:SF2">
    <property type="entry name" value="TRNA MODIFICATION GTPASE GTPBP3, MITOCHONDRIAL"/>
    <property type="match status" value="1"/>
</dbReference>
<sequence>MSLFRKKASPEQEELINKLRGVLGEKEFKQFQRIFQDELAKPPKVAIIGKAGVGKSTTINSLFNLEEKVSHSDTGTTQDNQRVVRLPDGGKLAIIDMPGMGEDIELDRRYMEIYRRVLPQSDVVLYVLQANTRALEQDQKILRDIVQNVMGNLKGRLVIGLNQVDKMGPGSWNDKFNFPSPEQQDNIDRKCQDIQQKISRSLGIKVEQIEYYSAIKRFRLWFLLAAIIKSAGNVGWKFSLNPADPTELISNPEVREIFIDKLAQ</sequence>
<gene>
    <name evidence="4" type="ORF">ABWT76_004289</name>
</gene>
<keyword evidence="2" id="KW-0342">GTP-binding</keyword>